<evidence type="ECO:0000256" key="2">
    <source>
        <dbReference type="SAM" id="SignalP"/>
    </source>
</evidence>
<comment type="caution">
    <text evidence="3">The sequence shown here is derived from an EMBL/GenBank/DDBJ whole genome shotgun (WGS) entry which is preliminary data.</text>
</comment>
<feature type="chain" id="PRO_5045811323" description="Lipoprotein" evidence="2">
    <location>
        <begin position="20"/>
        <end position="119"/>
    </location>
</feature>
<feature type="region of interest" description="Disordered" evidence="1">
    <location>
        <begin position="23"/>
        <end position="43"/>
    </location>
</feature>
<keyword evidence="4" id="KW-1185">Reference proteome</keyword>
<proteinExistence type="predicted"/>
<evidence type="ECO:0000313" key="3">
    <source>
        <dbReference type="EMBL" id="MFD0960142.1"/>
    </source>
</evidence>
<sequence length="119" mass="13320">MYLKMITFLAAAAIMTACASNGEQIPNSQPKAEVSDPLNVSSSDGQYASLPEYDTIMKHLDEKDYSFNTVTDNEGTRILLIELDGAEQYKTIFVKHTNRLKIIQLDGDKQLYNDILVSQ</sequence>
<keyword evidence="2" id="KW-0732">Signal</keyword>
<dbReference type="Proteomes" id="UP001596989">
    <property type="component" value="Unassembled WGS sequence"/>
</dbReference>
<gene>
    <name evidence="3" type="ORF">ACFQ2I_12140</name>
</gene>
<dbReference type="PROSITE" id="PS51257">
    <property type="entry name" value="PROKAR_LIPOPROTEIN"/>
    <property type="match status" value="1"/>
</dbReference>
<evidence type="ECO:0008006" key="5">
    <source>
        <dbReference type="Google" id="ProtNLM"/>
    </source>
</evidence>
<dbReference type="EMBL" id="JBHTJZ010000014">
    <property type="protein sequence ID" value="MFD0960142.1"/>
    <property type="molecule type" value="Genomic_DNA"/>
</dbReference>
<name>A0ABW3HRW0_9BACL</name>
<reference evidence="4" key="1">
    <citation type="journal article" date="2019" name="Int. J. Syst. Evol. Microbiol.">
        <title>The Global Catalogue of Microorganisms (GCM) 10K type strain sequencing project: providing services to taxonomists for standard genome sequencing and annotation.</title>
        <authorList>
            <consortium name="The Broad Institute Genomics Platform"/>
            <consortium name="The Broad Institute Genome Sequencing Center for Infectious Disease"/>
            <person name="Wu L."/>
            <person name="Ma J."/>
        </authorList>
    </citation>
    <scope>NUCLEOTIDE SEQUENCE [LARGE SCALE GENOMIC DNA]</scope>
    <source>
        <strain evidence="4">CCUG 59129</strain>
    </source>
</reference>
<protein>
    <recommendedName>
        <fullName evidence="5">Lipoprotein</fullName>
    </recommendedName>
</protein>
<evidence type="ECO:0000313" key="4">
    <source>
        <dbReference type="Proteomes" id="UP001596989"/>
    </source>
</evidence>
<evidence type="ECO:0000256" key="1">
    <source>
        <dbReference type="SAM" id="MobiDB-lite"/>
    </source>
</evidence>
<accession>A0ABW3HRW0</accession>
<dbReference type="RefSeq" id="WP_377564510.1">
    <property type="nucleotide sequence ID" value="NZ_JBHTJZ010000014.1"/>
</dbReference>
<organism evidence="3 4">
    <name type="scientific">Paenibacillus chungangensis</name>
    <dbReference type="NCBI Taxonomy" id="696535"/>
    <lineage>
        <taxon>Bacteria</taxon>
        <taxon>Bacillati</taxon>
        <taxon>Bacillota</taxon>
        <taxon>Bacilli</taxon>
        <taxon>Bacillales</taxon>
        <taxon>Paenibacillaceae</taxon>
        <taxon>Paenibacillus</taxon>
    </lineage>
</organism>
<feature type="signal peptide" evidence="2">
    <location>
        <begin position="1"/>
        <end position="19"/>
    </location>
</feature>